<gene>
    <name evidence="2" type="ORF">M437DRAFT_65997</name>
</gene>
<evidence type="ECO:0000313" key="2">
    <source>
        <dbReference type="EMBL" id="KEQ62743.1"/>
    </source>
</evidence>
<dbReference type="EMBL" id="KL584833">
    <property type="protein sequence ID" value="KEQ62743.1"/>
    <property type="molecule type" value="Genomic_DNA"/>
</dbReference>
<organism evidence="2 3">
    <name type="scientific">Aureobasidium melanogenum (strain CBS 110374)</name>
    <name type="common">Aureobasidium pullulans var. melanogenum</name>
    <dbReference type="NCBI Taxonomy" id="1043003"/>
    <lineage>
        <taxon>Eukaryota</taxon>
        <taxon>Fungi</taxon>
        <taxon>Dikarya</taxon>
        <taxon>Ascomycota</taxon>
        <taxon>Pezizomycotina</taxon>
        <taxon>Dothideomycetes</taxon>
        <taxon>Dothideomycetidae</taxon>
        <taxon>Dothideales</taxon>
        <taxon>Saccotheciaceae</taxon>
        <taxon>Aureobasidium</taxon>
    </lineage>
</organism>
<dbReference type="RefSeq" id="XP_040879766.1">
    <property type="nucleotide sequence ID" value="XM_041024670.1"/>
</dbReference>
<keyword evidence="3" id="KW-1185">Reference proteome</keyword>
<sequence length="416" mass="46724">MACLRQQSRLLRTPSPIAFIDHMEVDPILDNDRLSANNNLQMAEQHEVGDLVQQGMSPEEQEAFDLETQGYCITGWNQICHTGEVAKARREERADRQQKRKDSNLAAYNRNKDHVIDRLKREVESKNLEIQSQYLKISELNAAQKATRREHQAELESHAHMEALLLADLRESCQANDEEVEALKETIDRQALPPAYTDINNQVHIPKATDGGPADARTVMASAITSLRAAIADPEPARHTNPLIHVADTLRTSLRTIKRGHKPKLWPRSTTALALHAVHECIDRVVMYLSLHPELYAHLPVPPRFLSRLPGIAKRAHTALRKAFAAADALAKEFCSLHFAAGGRRAQLDGSASSSRSAVPTPNSMLDSNDDFLDLQYWKKRFEGARQEAQDWNREVGAVVFDGTVAWLEQEILTTI</sequence>
<dbReference type="Proteomes" id="UP000030672">
    <property type="component" value="Unassembled WGS sequence"/>
</dbReference>
<protein>
    <submittedName>
        <fullName evidence="2">Uncharacterized protein</fullName>
    </submittedName>
</protein>
<accession>A0A074VQJ7</accession>
<name>A0A074VQJ7_AURM1</name>
<evidence type="ECO:0000313" key="3">
    <source>
        <dbReference type="Proteomes" id="UP000030672"/>
    </source>
</evidence>
<feature type="region of interest" description="Disordered" evidence="1">
    <location>
        <begin position="348"/>
        <end position="367"/>
    </location>
</feature>
<dbReference type="AlphaFoldDB" id="A0A074VQJ7"/>
<proteinExistence type="predicted"/>
<dbReference type="GeneID" id="63918043"/>
<evidence type="ECO:0000256" key="1">
    <source>
        <dbReference type="SAM" id="MobiDB-lite"/>
    </source>
</evidence>
<reference evidence="2 3" key="1">
    <citation type="journal article" date="2014" name="BMC Genomics">
        <title>Genome sequencing of four Aureobasidium pullulans varieties: biotechnological potential, stress tolerance, and description of new species.</title>
        <authorList>
            <person name="Gostin Ar C."/>
            <person name="Ohm R.A."/>
            <person name="Kogej T."/>
            <person name="Sonjak S."/>
            <person name="Turk M."/>
            <person name="Zajc J."/>
            <person name="Zalar P."/>
            <person name="Grube M."/>
            <person name="Sun H."/>
            <person name="Han J."/>
            <person name="Sharma A."/>
            <person name="Chiniquy J."/>
            <person name="Ngan C.Y."/>
            <person name="Lipzen A."/>
            <person name="Barry K."/>
            <person name="Grigoriev I.V."/>
            <person name="Gunde-Cimerman N."/>
        </authorList>
    </citation>
    <scope>NUCLEOTIDE SEQUENCE [LARGE SCALE GENOMIC DNA]</scope>
    <source>
        <strain evidence="2 3">CBS 110374</strain>
    </source>
</reference>
<feature type="compositionally biased region" description="Polar residues" evidence="1">
    <location>
        <begin position="350"/>
        <end position="367"/>
    </location>
</feature>
<dbReference type="HOGENOM" id="CLU_750017_0_0_1"/>